<sequence length="147" mass="16388">MHGHSHLQGQLISPSSPFSRTKLTPGFPLLNCRDLYSPTLEFWRFRFGMSELGVSRLFGPGCGPERGLGTPKQNVFIDGRKQSGRQHRLAVIGRRVSGVFEIPYVSEVFSGLESTHCCLLSLQLRELLDFSQLAWSDHAGTSGRAER</sequence>
<name>A0A9N7VV71_PLEPL</name>
<comment type="caution">
    <text evidence="1">The sequence shown here is derived from an EMBL/GenBank/DDBJ whole genome shotgun (WGS) entry which is preliminary data.</text>
</comment>
<dbReference type="Proteomes" id="UP001153269">
    <property type="component" value="Unassembled WGS sequence"/>
</dbReference>
<accession>A0A9N7VV71</accession>
<dbReference type="AlphaFoldDB" id="A0A9N7VV71"/>
<evidence type="ECO:0000313" key="1">
    <source>
        <dbReference type="EMBL" id="CAB1457803.1"/>
    </source>
</evidence>
<organism evidence="1 2">
    <name type="scientific">Pleuronectes platessa</name>
    <name type="common">European plaice</name>
    <dbReference type="NCBI Taxonomy" id="8262"/>
    <lineage>
        <taxon>Eukaryota</taxon>
        <taxon>Metazoa</taxon>
        <taxon>Chordata</taxon>
        <taxon>Craniata</taxon>
        <taxon>Vertebrata</taxon>
        <taxon>Euteleostomi</taxon>
        <taxon>Actinopterygii</taxon>
        <taxon>Neopterygii</taxon>
        <taxon>Teleostei</taxon>
        <taxon>Neoteleostei</taxon>
        <taxon>Acanthomorphata</taxon>
        <taxon>Carangaria</taxon>
        <taxon>Pleuronectiformes</taxon>
        <taxon>Pleuronectoidei</taxon>
        <taxon>Pleuronectidae</taxon>
        <taxon>Pleuronectes</taxon>
    </lineage>
</organism>
<keyword evidence="2" id="KW-1185">Reference proteome</keyword>
<protein>
    <submittedName>
        <fullName evidence="1">Uncharacterized protein</fullName>
    </submittedName>
</protein>
<gene>
    <name evidence="1" type="ORF">PLEPLA_LOCUS45630</name>
</gene>
<dbReference type="EMBL" id="CADEAL010004358">
    <property type="protein sequence ID" value="CAB1457803.1"/>
    <property type="molecule type" value="Genomic_DNA"/>
</dbReference>
<evidence type="ECO:0000313" key="2">
    <source>
        <dbReference type="Proteomes" id="UP001153269"/>
    </source>
</evidence>
<proteinExistence type="predicted"/>
<reference evidence="1" key="1">
    <citation type="submission" date="2020-03" db="EMBL/GenBank/DDBJ databases">
        <authorList>
            <person name="Weist P."/>
        </authorList>
    </citation>
    <scope>NUCLEOTIDE SEQUENCE</scope>
</reference>